<reference evidence="7 8" key="1">
    <citation type="submission" date="2023-11" db="EMBL/GenBank/DDBJ databases">
        <authorList>
            <person name="Okamura Y."/>
        </authorList>
    </citation>
    <scope>NUCLEOTIDE SEQUENCE [LARGE SCALE GENOMIC DNA]</scope>
</reference>
<dbReference type="EMBL" id="CAVLEF010000088">
    <property type="protein sequence ID" value="CAK1550706.1"/>
    <property type="molecule type" value="Genomic_DNA"/>
</dbReference>
<dbReference type="GO" id="GO:0009396">
    <property type="term" value="P:folic acid-containing compound biosynthetic process"/>
    <property type="evidence" value="ECO:0007669"/>
    <property type="project" value="TreeGrafter"/>
</dbReference>
<keyword evidence="6" id="KW-0460">Magnesium</keyword>
<dbReference type="GO" id="GO:0035999">
    <property type="term" value="P:tetrahydrofolate interconversion"/>
    <property type="evidence" value="ECO:0007669"/>
    <property type="project" value="TreeGrafter"/>
</dbReference>
<dbReference type="NCBIfam" id="TIGR02727">
    <property type="entry name" value="MTHFS_bact"/>
    <property type="match status" value="1"/>
</dbReference>
<comment type="caution">
    <text evidence="7">The sequence shown here is derived from an EMBL/GenBank/DDBJ whole genome shotgun (WGS) entry which is preliminary data.</text>
</comment>
<proteinExistence type="inferred from homology"/>
<dbReference type="AlphaFoldDB" id="A0AAV1JMG9"/>
<evidence type="ECO:0000256" key="4">
    <source>
        <dbReference type="ARBA" id="ARBA00036539"/>
    </source>
</evidence>
<sequence>MADGRSSRWEMIKLSRLLSQFRFTSIDEITCKYGTIRYKMSGRTPDPEKVELRKKIADEIAKMSPEEKKRQSDIVFKKIINHPFYKSANRITIFMSTDDEVNTAPIISHIKARGASAFVPQYAGGIMKMLKLEAGDEESMPLTRHGIAQHSKDQKREDALESGLDLIIAPGVAFSRDGGRVGHGGGYYDRYIANLRSDPETAPKVVAVAFNCQVVDRVPMNELDQKIDDVVYAGSD</sequence>
<dbReference type="InterPro" id="IPR037171">
    <property type="entry name" value="NagB/RpiA_transferase-like"/>
</dbReference>
<dbReference type="PANTHER" id="PTHR23407:SF1">
    <property type="entry name" value="5-FORMYLTETRAHYDROFOLATE CYCLO-LIGASE"/>
    <property type="match status" value="1"/>
</dbReference>
<evidence type="ECO:0000256" key="5">
    <source>
        <dbReference type="ARBA" id="ARBA00038966"/>
    </source>
</evidence>
<dbReference type="Pfam" id="PF01812">
    <property type="entry name" value="5-FTHF_cyc-lig"/>
    <property type="match status" value="1"/>
</dbReference>
<dbReference type="GO" id="GO:0005524">
    <property type="term" value="F:ATP binding"/>
    <property type="evidence" value="ECO:0007669"/>
    <property type="project" value="UniProtKB-KW"/>
</dbReference>
<dbReference type="GO" id="GO:0046872">
    <property type="term" value="F:metal ion binding"/>
    <property type="evidence" value="ECO:0007669"/>
    <property type="project" value="UniProtKB-KW"/>
</dbReference>
<dbReference type="InterPro" id="IPR002698">
    <property type="entry name" value="FTHF_cligase"/>
</dbReference>
<dbReference type="InterPro" id="IPR024185">
    <property type="entry name" value="FTHF_cligase-like_sf"/>
</dbReference>
<evidence type="ECO:0000256" key="2">
    <source>
        <dbReference type="ARBA" id="ARBA00022741"/>
    </source>
</evidence>
<evidence type="ECO:0000313" key="8">
    <source>
        <dbReference type="Proteomes" id="UP001497472"/>
    </source>
</evidence>
<comment type="catalytic activity">
    <reaction evidence="4 6">
        <text>(6S)-5-formyl-5,6,7,8-tetrahydrofolate + ATP = (6R)-5,10-methenyltetrahydrofolate + ADP + phosphate</text>
        <dbReference type="Rhea" id="RHEA:10488"/>
        <dbReference type="ChEBI" id="CHEBI:30616"/>
        <dbReference type="ChEBI" id="CHEBI:43474"/>
        <dbReference type="ChEBI" id="CHEBI:57455"/>
        <dbReference type="ChEBI" id="CHEBI:57457"/>
        <dbReference type="ChEBI" id="CHEBI:456216"/>
        <dbReference type="EC" id="6.3.3.2"/>
    </reaction>
</comment>
<keyword evidence="2 6" id="KW-0547">Nucleotide-binding</keyword>
<keyword evidence="6" id="KW-0479">Metal-binding</keyword>
<dbReference type="SUPFAM" id="SSF100950">
    <property type="entry name" value="NagB/RpiA/CoA transferase-like"/>
    <property type="match status" value="1"/>
</dbReference>
<dbReference type="Proteomes" id="UP001497472">
    <property type="component" value="Unassembled WGS sequence"/>
</dbReference>
<accession>A0AAV1JMG9</accession>
<name>A0AAV1JMG9_9NEOP</name>
<dbReference type="PANTHER" id="PTHR23407">
    <property type="entry name" value="ATPASE INHIBITOR/5-FORMYLTETRAHYDROFOLATE CYCLO-LIGASE"/>
    <property type="match status" value="1"/>
</dbReference>
<comment type="cofactor">
    <cofactor evidence="6">
        <name>Mg(2+)</name>
        <dbReference type="ChEBI" id="CHEBI:18420"/>
    </cofactor>
</comment>
<organism evidence="7 8">
    <name type="scientific">Leptosia nina</name>
    <dbReference type="NCBI Taxonomy" id="320188"/>
    <lineage>
        <taxon>Eukaryota</taxon>
        <taxon>Metazoa</taxon>
        <taxon>Ecdysozoa</taxon>
        <taxon>Arthropoda</taxon>
        <taxon>Hexapoda</taxon>
        <taxon>Insecta</taxon>
        <taxon>Pterygota</taxon>
        <taxon>Neoptera</taxon>
        <taxon>Endopterygota</taxon>
        <taxon>Lepidoptera</taxon>
        <taxon>Glossata</taxon>
        <taxon>Ditrysia</taxon>
        <taxon>Papilionoidea</taxon>
        <taxon>Pieridae</taxon>
        <taxon>Pierinae</taxon>
        <taxon>Leptosia</taxon>
    </lineage>
</organism>
<evidence type="ECO:0000256" key="3">
    <source>
        <dbReference type="ARBA" id="ARBA00022840"/>
    </source>
</evidence>
<evidence type="ECO:0000313" key="7">
    <source>
        <dbReference type="EMBL" id="CAK1550706.1"/>
    </source>
</evidence>
<keyword evidence="8" id="KW-1185">Reference proteome</keyword>
<comment type="similarity">
    <text evidence="1 6">Belongs to the 5-formyltetrahydrofolate cyclo-ligase family.</text>
</comment>
<gene>
    <name evidence="7" type="ORF">LNINA_LOCUS9912</name>
</gene>
<dbReference type="GO" id="GO:0005739">
    <property type="term" value="C:mitochondrion"/>
    <property type="evidence" value="ECO:0007669"/>
    <property type="project" value="TreeGrafter"/>
</dbReference>
<keyword evidence="3 6" id="KW-0067">ATP-binding</keyword>
<protein>
    <recommendedName>
        <fullName evidence="5 6">5-formyltetrahydrofolate cyclo-ligase</fullName>
        <ecNumber evidence="5 6">6.3.3.2</ecNumber>
    </recommendedName>
</protein>
<dbReference type="GO" id="GO:0030272">
    <property type="term" value="F:5-formyltetrahydrofolate cyclo-ligase activity"/>
    <property type="evidence" value="ECO:0007669"/>
    <property type="project" value="UniProtKB-EC"/>
</dbReference>
<dbReference type="EC" id="6.3.3.2" evidence="5 6"/>
<evidence type="ECO:0000256" key="1">
    <source>
        <dbReference type="ARBA" id="ARBA00010638"/>
    </source>
</evidence>
<dbReference type="Gene3D" id="3.40.50.10420">
    <property type="entry name" value="NagB/RpiA/CoA transferase-like"/>
    <property type="match status" value="1"/>
</dbReference>
<evidence type="ECO:0000256" key="6">
    <source>
        <dbReference type="RuleBase" id="RU361279"/>
    </source>
</evidence>